<evidence type="ECO:0000256" key="1">
    <source>
        <dbReference type="SAM" id="MobiDB-lite"/>
    </source>
</evidence>
<evidence type="ECO:0000313" key="5">
    <source>
        <dbReference type="Proteomes" id="UP001385951"/>
    </source>
</evidence>
<dbReference type="PANTHER" id="PTHR33096:SF1">
    <property type="entry name" value="CXC1-LIKE CYSTEINE CLUSTER ASSOCIATED WITH KDZ TRANSPOSASES DOMAIN-CONTAINING PROTEIN"/>
    <property type="match status" value="1"/>
</dbReference>
<keyword evidence="2" id="KW-1133">Transmembrane helix</keyword>
<feature type="compositionally biased region" description="Pro residues" evidence="1">
    <location>
        <begin position="301"/>
        <end position="315"/>
    </location>
</feature>
<feature type="domain" description="CxC2-like cysteine cluster KDZ transposase-associated" evidence="3">
    <location>
        <begin position="383"/>
        <end position="464"/>
    </location>
</feature>
<dbReference type="InterPro" id="IPR040521">
    <property type="entry name" value="KDZ"/>
</dbReference>
<feature type="region of interest" description="Disordered" evidence="1">
    <location>
        <begin position="298"/>
        <end position="323"/>
    </location>
</feature>
<feature type="region of interest" description="Disordered" evidence="1">
    <location>
        <begin position="1"/>
        <end position="91"/>
    </location>
</feature>
<keyword evidence="2" id="KW-0812">Transmembrane</keyword>
<feature type="region of interest" description="Disordered" evidence="1">
    <location>
        <begin position="930"/>
        <end position="951"/>
    </location>
</feature>
<accession>A0AAW0GMD1</accession>
<dbReference type="Pfam" id="PF18803">
    <property type="entry name" value="CxC2"/>
    <property type="match status" value="1"/>
</dbReference>
<dbReference type="AlphaFoldDB" id="A0AAW0GMD1"/>
<evidence type="ECO:0000313" key="4">
    <source>
        <dbReference type="EMBL" id="KAK7692299.1"/>
    </source>
</evidence>
<dbReference type="Proteomes" id="UP001385951">
    <property type="component" value="Unassembled WGS sequence"/>
</dbReference>
<keyword evidence="2" id="KW-0472">Membrane</keyword>
<evidence type="ECO:0000256" key="2">
    <source>
        <dbReference type="SAM" id="Phobius"/>
    </source>
</evidence>
<organism evidence="4 5">
    <name type="scientific">Cerrena zonata</name>
    <dbReference type="NCBI Taxonomy" id="2478898"/>
    <lineage>
        <taxon>Eukaryota</taxon>
        <taxon>Fungi</taxon>
        <taxon>Dikarya</taxon>
        <taxon>Basidiomycota</taxon>
        <taxon>Agaricomycotina</taxon>
        <taxon>Agaricomycetes</taxon>
        <taxon>Polyporales</taxon>
        <taxon>Cerrenaceae</taxon>
        <taxon>Cerrena</taxon>
    </lineage>
</organism>
<feature type="region of interest" description="Disordered" evidence="1">
    <location>
        <begin position="232"/>
        <end position="262"/>
    </location>
</feature>
<keyword evidence="5" id="KW-1185">Reference proteome</keyword>
<feature type="compositionally biased region" description="Acidic residues" evidence="1">
    <location>
        <begin position="931"/>
        <end position="942"/>
    </location>
</feature>
<feature type="compositionally biased region" description="Low complexity" evidence="1">
    <location>
        <begin position="232"/>
        <end position="258"/>
    </location>
</feature>
<comment type="caution">
    <text evidence="4">The sequence shown here is derived from an EMBL/GenBank/DDBJ whole genome shotgun (WGS) entry which is preliminary data.</text>
</comment>
<evidence type="ECO:0000259" key="3">
    <source>
        <dbReference type="Pfam" id="PF18803"/>
    </source>
</evidence>
<dbReference type="PANTHER" id="PTHR33096">
    <property type="entry name" value="CXC2 DOMAIN-CONTAINING PROTEIN"/>
    <property type="match status" value="1"/>
</dbReference>
<feature type="compositionally biased region" description="Polar residues" evidence="1">
    <location>
        <begin position="8"/>
        <end position="40"/>
    </location>
</feature>
<dbReference type="EMBL" id="JASBNA010000004">
    <property type="protein sequence ID" value="KAK7692299.1"/>
    <property type="molecule type" value="Genomic_DNA"/>
</dbReference>
<proteinExistence type="predicted"/>
<gene>
    <name evidence="4" type="ORF">QCA50_003924</name>
</gene>
<dbReference type="InterPro" id="IPR041457">
    <property type="entry name" value="CxC2_KDZ-assoc"/>
</dbReference>
<feature type="transmembrane region" description="Helical" evidence="2">
    <location>
        <begin position="643"/>
        <end position="662"/>
    </location>
</feature>
<protein>
    <recommendedName>
        <fullName evidence="3">CxC2-like cysteine cluster KDZ transposase-associated domain-containing protein</fullName>
    </recommendedName>
</protein>
<name>A0AAW0GMD1_9APHY</name>
<reference evidence="4 5" key="1">
    <citation type="submission" date="2022-09" db="EMBL/GenBank/DDBJ databases">
        <authorList>
            <person name="Palmer J.M."/>
        </authorList>
    </citation>
    <scope>NUCLEOTIDE SEQUENCE [LARGE SCALE GENOMIC DNA]</scope>
    <source>
        <strain evidence="4 5">DSM 7382</strain>
    </source>
</reference>
<dbReference type="CDD" id="cd19757">
    <property type="entry name" value="Bbox1"/>
    <property type="match status" value="1"/>
</dbReference>
<sequence>MSKRVRNSVHNALYGNTSKRAKTGSGSSIPSARQPASSTPIIVEDLTLRRKKKQVPKGRLFTTDASGSGGAHADGHRPATLSSDPPGPSLSHLEHYQDVDDEAAAQFQGLVFEQLVEPPRERKDTASYLNSWLPQRDLFLSEIVEREAPPHSLTCDLCDLPLKWRCLDCFGEPAYCTSCCRLAHGRSPLHRISRWNGKTFYRSALYKTGLTLFMGHRGLPCPSVLDIHASSAGTTPASSAHPTPLTSPQQPSTSLPHPEYAADHDTFDSRIARYMDMLDDGADENIFDQFDLTSFNASAPSPFPPSSPLASPPCSSPSELLTPLDTHFRDLNNESSQSVSPHSDDEVDCLLGDDDSADEVMDFETAGITTSSLRYPKGLDSAGNTWMTIIDITGVHHLPIHFCKCEHDTPRHIQLLRMALYPASYDRPQTVFTFRVLDDFDLENLETKAAAQRYFAKLRRLTCNAFPQTVPDRYREMLRIMREWRNLKQRQRAGLFGKDLGKEVAPGRLALFCPACPQPGINLPDNWKEDRDDWKYMSTLLGDGNFKQEHLKMKYPEQDIALSDGHGYMVGKAGFDEYMKVAPNPGKAAMTCNEHDAVKSQNSTRAHLDATGIGAVACGRHGCFVPHSVVNFQKGEGYRYMDYAFLNALNYISFLLLFMLMYDIMCQWFPNFFARIQVQAVSELIKIRDDIVIKRAIGLFHVHGHVKECYPRYASTFIRGAGIVDGEIIETLWHVLNDTASSARAMSWYHRQEYIDCHMGDSNWKKLTRMVPTLLRKWYACLDQSQDSEEYYAQLSQHVGPTRVAQWTQEEDRMQAERGSDVTVMDGLDVAEEHAPGKSAVQQDLADAEPELNIPLGSSAWIALGLKLEEIQLELLNQVRRMDARASYDRQLSLQAKRRRLQNKIDSFITQSSNFIGHTDEIPQTIIDSEWSNEDDEDDDPVDAGVHSTEDVPHCEPVLPELIPLPLPSSFSRDERLGRLHYLTDCELKLRAGQANDALHNLRIAIAHKSFVFRSRIRKNATTNGYTMRLRSYGDAHAVQMTIDQAAKVYRTARKAMVLLGASSTMLSNYQVLLKEDLVSSTAVADPNARGQSRNKLSWIWRTTSHADNPVFLDEMLRVNWLRAKSRRDRWKEEKVLLRSEMSWTEQYFTYNMNLWIERSKGTSAGAQCYALKEAVTWQRFAHLAQKALAKIAATSCT</sequence>
<dbReference type="Pfam" id="PF18758">
    <property type="entry name" value="KDZ"/>
    <property type="match status" value="1"/>
</dbReference>